<evidence type="ECO:0000313" key="7">
    <source>
        <dbReference type="Proteomes" id="UP000549394"/>
    </source>
</evidence>
<evidence type="ECO:0000313" key="6">
    <source>
        <dbReference type="EMBL" id="CAD5114097.1"/>
    </source>
</evidence>
<evidence type="ECO:0000259" key="5">
    <source>
        <dbReference type="PROSITE" id="PS50262"/>
    </source>
</evidence>
<name>A0A7I8VEJ0_9ANNE</name>
<reference evidence="6 7" key="1">
    <citation type="submission" date="2020-08" db="EMBL/GenBank/DDBJ databases">
        <authorList>
            <person name="Hejnol A."/>
        </authorList>
    </citation>
    <scope>NUCLEOTIDE SEQUENCE [LARGE SCALE GENOMIC DNA]</scope>
</reference>
<organism evidence="6 7">
    <name type="scientific">Dimorphilus gyrociliatus</name>
    <dbReference type="NCBI Taxonomy" id="2664684"/>
    <lineage>
        <taxon>Eukaryota</taxon>
        <taxon>Metazoa</taxon>
        <taxon>Spiralia</taxon>
        <taxon>Lophotrochozoa</taxon>
        <taxon>Annelida</taxon>
        <taxon>Polychaeta</taxon>
        <taxon>Polychaeta incertae sedis</taxon>
        <taxon>Dinophilidae</taxon>
        <taxon>Dimorphilus</taxon>
    </lineage>
</organism>
<comment type="subcellular location">
    <subcellularLocation>
        <location evidence="1">Membrane</location>
    </subcellularLocation>
</comment>
<protein>
    <submittedName>
        <fullName evidence="6">DgyrCDS3245</fullName>
    </submittedName>
</protein>
<dbReference type="InterPro" id="IPR017452">
    <property type="entry name" value="GPCR_Rhodpsn_7TM"/>
</dbReference>
<evidence type="ECO:0000256" key="1">
    <source>
        <dbReference type="ARBA" id="ARBA00004370"/>
    </source>
</evidence>
<sequence length="194" mass="22528">MACWFPVSILGLISMNNNIVLEKSLYRWIALFLIPLNSVLNPLFYSGGEILAIVKRLKLKGETHLRQALEDLRKTQKDNYTLFFKSSNKKKIIFDNCPFKKWQFTTVKRHIGIVNVLAIFKDLAIALDLIHGFNFMIDKNDNKCIVYREMNKKISCSILLKNTVFAKNEKDMKKDIMIVAELVENLLKSRNKAE</sequence>
<dbReference type="GO" id="GO:0009755">
    <property type="term" value="P:hormone-mediated signaling pathway"/>
    <property type="evidence" value="ECO:0007669"/>
    <property type="project" value="TreeGrafter"/>
</dbReference>
<dbReference type="PANTHER" id="PTHR24372:SF77">
    <property type="entry name" value="G-PROTEIN COUPLED RECEPTORS FAMILY 1 PROFILE DOMAIN-CONTAINING PROTEIN"/>
    <property type="match status" value="1"/>
</dbReference>
<dbReference type="GO" id="GO:0005886">
    <property type="term" value="C:plasma membrane"/>
    <property type="evidence" value="ECO:0007669"/>
    <property type="project" value="TreeGrafter"/>
</dbReference>
<evidence type="ECO:0000256" key="4">
    <source>
        <dbReference type="ARBA" id="ARBA00023136"/>
    </source>
</evidence>
<feature type="domain" description="G-protein coupled receptors family 1 profile" evidence="5">
    <location>
        <begin position="1"/>
        <end position="45"/>
    </location>
</feature>
<accession>A0A7I8VEJ0</accession>
<evidence type="ECO:0000256" key="2">
    <source>
        <dbReference type="ARBA" id="ARBA00022692"/>
    </source>
</evidence>
<dbReference type="GO" id="GO:0008528">
    <property type="term" value="F:G protein-coupled peptide receptor activity"/>
    <property type="evidence" value="ECO:0007669"/>
    <property type="project" value="TreeGrafter"/>
</dbReference>
<dbReference type="AlphaFoldDB" id="A0A7I8VEJ0"/>
<keyword evidence="3" id="KW-1133">Transmembrane helix</keyword>
<dbReference type="EMBL" id="CAJFCJ010000005">
    <property type="protein sequence ID" value="CAD5114097.1"/>
    <property type="molecule type" value="Genomic_DNA"/>
</dbReference>
<comment type="caution">
    <text evidence="6">The sequence shown here is derived from an EMBL/GenBank/DDBJ whole genome shotgun (WGS) entry which is preliminary data.</text>
</comment>
<keyword evidence="4" id="KW-0472">Membrane</keyword>
<keyword evidence="7" id="KW-1185">Reference proteome</keyword>
<keyword evidence="2" id="KW-0812">Transmembrane</keyword>
<gene>
    <name evidence="6" type="ORF">DGYR_LOCUS2986</name>
</gene>
<evidence type="ECO:0000256" key="3">
    <source>
        <dbReference type="ARBA" id="ARBA00022989"/>
    </source>
</evidence>
<dbReference type="GO" id="GO:0007189">
    <property type="term" value="P:adenylate cyclase-activating G protein-coupled receptor signaling pathway"/>
    <property type="evidence" value="ECO:0007669"/>
    <property type="project" value="TreeGrafter"/>
</dbReference>
<dbReference type="PANTHER" id="PTHR24372">
    <property type="entry name" value="GLYCOPROTEIN HORMONE RECEPTOR"/>
    <property type="match status" value="1"/>
</dbReference>
<proteinExistence type="predicted"/>
<dbReference type="Proteomes" id="UP000549394">
    <property type="component" value="Unassembled WGS sequence"/>
</dbReference>
<dbReference type="OrthoDB" id="6162523at2759"/>
<dbReference type="PROSITE" id="PS50262">
    <property type="entry name" value="G_PROTEIN_RECEP_F1_2"/>
    <property type="match status" value="1"/>
</dbReference>